<accession>A0A6P1GBR1</accession>
<reference evidence="1 2" key="1">
    <citation type="submission" date="2019-12" db="EMBL/GenBank/DDBJ databases">
        <title>Functional and genomic insights into the Sphingobium yanoikuyae YC-JY1, a bacterium efficiently degrading bisphenol A.</title>
        <authorList>
            <person name="Jia Y."/>
            <person name="Li X."/>
            <person name="Wang J."/>
            <person name="Eltoukhy A."/>
            <person name="Lamraoui I."/>
            <person name="Yan Y."/>
        </authorList>
    </citation>
    <scope>NUCLEOTIDE SEQUENCE [LARGE SCALE GENOMIC DNA]</scope>
    <source>
        <strain evidence="1 2">YC-JY1</strain>
    </source>
</reference>
<gene>
    <name evidence="1" type="ORF">GS397_00755</name>
</gene>
<dbReference type="EMBL" id="CP047218">
    <property type="protein sequence ID" value="QHD65742.1"/>
    <property type="molecule type" value="Genomic_DNA"/>
</dbReference>
<dbReference type="RefSeq" id="WP_159365370.1">
    <property type="nucleotide sequence ID" value="NZ_CP047218.1"/>
</dbReference>
<proteinExistence type="predicted"/>
<dbReference type="Proteomes" id="UP000464086">
    <property type="component" value="Chromosome"/>
</dbReference>
<organism evidence="1 2">
    <name type="scientific">Sphingobium yanoikuyae</name>
    <name type="common">Sphingomonas yanoikuyae</name>
    <dbReference type="NCBI Taxonomy" id="13690"/>
    <lineage>
        <taxon>Bacteria</taxon>
        <taxon>Pseudomonadati</taxon>
        <taxon>Pseudomonadota</taxon>
        <taxon>Alphaproteobacteria</taxon>
        <taxon>Sphingomonadales</taxon>
        <taxon>Sphingomonadaceae</taxon>
        <taxon>Sphingobium</taxon>
    </lineage>
</organism>
<protein>
    <submittedName>
        <fullName evidence="1">Uncharacterized protein</fullName>
    </submittedName>
</protein>
<dbReference type="AlphaFoldDB" id="A0A6P1GBR1"/>
<evidence type="ECO:0000313" key="2">
    <source>
        <dbReference type="Proteomes" id="UP000464086"/>
    </source>
</evidence>
<name>A0A6P1GBR1_SPHYA</name>
<sequence>MSDAEMVSPEAAEILTVMLKEIRLPDDWDVSGFWLGFAQQLAQFMADNRDKIFVPDALMLATIGGMMTIMAKREVEASDAAAVFLRRHGGAGHA</sequence>
<evidence type="ECO:0000313" key="1">
    <source>
        <dbReference type="EMBL" id="QHD65742.1"/>
    </source>
</evidence>